<dbReference type="InterPro" id="IPR050072">
    <property type="entry name" value="Peptidase_M20A"/>
</dbReference>
<evidence type="ECO:0000313" key="10">
    <source>
        <dbReference type="Proteomes" id="UP001299546"/>
    </source>
</evidence>
<evidence type="ECO:0000256" key="6">
    <source>
        <dbReference type="ARBA" id="ARBA00022833"/>
    </source>
</evidence>
<dbReference type="EC" id="3.4.13.-" evidence="9"/>
<keyword evidence="7 9" id="KW-0224">Dipeptidase</keyword>
<keyword evidence="6" id="KW-0862">Zinc</keyword>
<keyword evidence="8" id="KW-0482">Metalloprotease</keyword>
<evidence type="ECO:0000256" key="8">
    <source>
        <dbReference type="ARBA" id="ARBA00023049"/>
    </source>
</evidence>
<dbReference type="SUPFAM" id="SSF53187">
    <property type="entry name" value="Zn-dependent exopeptidases"/>
    <property type="match status" value="1"/>
</dbReference>
<dbReference type="RefSeq" id="WP_227183232.1">
    <property type="nucleotide sequence ID" value="NZ_JAJCIQ010000001.1"/>
</dbReference>
<sequence>MKESGEYFGMSYEMLNEKLLELQDEMIAAIQQNMRIESVKGEPLPDAPYGAGPKAALDDMLALGEKLGFRTGHADNRIGWIEYGDGEEMVGILGHIDVVPAGEGWKYPAYGAEIHDGVLWGRGCLDDKGPTIGAVYALKAIRDLELPIDRRIRVIFGADEESGSSCVKYYVENGYEMPTIGFTPDAEFPAIFYEKGMSNFIAGSKVYDKGEIEVEYFGGGIAANIVTPACKLIVNGSIKVTPAEGVTVTEADGKTIVEAVGASAHGSTPHLGKNAAVMLLNAVKDNEFGGDFQQLMDFILEKVGTETNGRFLGVYYADEETGETTVNLGIVEYDGEALKFTLDVRYPKNADPEVVDDMIINHINSYTFDVLKKANAKSLYVPKDSELVTKLVKVYEAETGQKEEPIAIGGGTYAKEFPNMVAFGPQFPGDPDVIHQPNERVELDKLMKSIQITAAAMYELAQK</sequence>
<name>A0ABS8DCL9_9FIRM</name>
<comment type="caution">
    <text evidence="9">The sequence shown here is derived from an EMBL/GenBank/DDBJ whole genome shotgun (WGS) entry which is preliminary data.</text>
</comment>
<dbReference type="InterPro" id="IPR001261">
    <property type="entry name" value="ArgE/DapE_CS"/>
</dbReference>
<accession>A0ABS8DCL9</accession>
<dbReference type="PANTHER" id="PTHR43808:SF31">
    <property type="entry name" value="N-ACETYL-L-CITRULLINE DEACETYLASE"/>
    <property type="match status" value="1"/>
</dbReference>
<dbReference type="InterPro" id="IPR036264">
    <property type="entry name" value="Bact_exopeptidase_dim_dom"/>
</dbReference>
<dbReference type="SUPFAM" id="SSF55031">
    <property type="entry name" value="Bacterial exopeptidase dimerisation domain"/>
    <property type="match status" value="1"/>
</dbReference>
<dbReference type="NCBIfam" id="NF005591">
    <property type="entry name" value="PRK07318.1"/>
    <property type="match status" value="1"/>
</dbReference>
<dbReference type="Gene3D" id="3.30.70.360">
    <property type="match status" value="2"/>
</dbReference>
<keyword evidence="5 9" id="KW-0378">Hydrolase</keyword>
<gene>
    <name evidence="9" type="primary">pepV</name>
    <name evidence="9" type="ORF">LIZ65_02560</name>
</gene>
<dbReference type="EMBL" id="JAJCIS010000001">
    <property type="protein sequence ID" value="MCB7386159.1"/>
    <property type="molecule type" value="Genomic_DNA"/>
</dbReference>
<evidence type="ECO:0000256" key="3">
    <source>
        <dbReference type="ARBA" id="ARBA00022670"/>
    </source>
</evidence>
<reference evidence="9 10" key="1">
    <citation type="submission" date="2021-10" db="EMBL/GenBank/DDBJ databases">
        <title>Collection of gut derived symbiotic bacterial strains cultured from healthy donors.</title>
        <authorList>
            <person name="Lin H."/>
            <person name="Littmann E."/>
            <person name="Kohout C."/>
            <person name="Pamer E.G."/>
        </authorList>
    </citation>
    <scope>NUCLEOTIDE SEQUENCE [LARGE SCALE GENOMIC DNA]</scope>
    <source>
        <strain evidence="9 10">DFI.1.165</strain>
    </source>
</reference>
<keyword evidence="3" id="KW-0645">Protease</keyword>
<keyword evidence="4" id="KW-0479">Metal-binding</keyword>
<dbReference type="GO" id="GO:0016805">
    <property type="term" value="F:dipeptidase activity"/>
    <property type="evidence" value="ECO:0007669"/>
    <property type="project" value="UniProtKB-KW"/>
</dbReference>
<keyword evidence="10" id="KW-1185">Reference proteome</keyword>
<dbReference type="InterPro" id="IPR010964">
    <property type="entry name" value="M20A_pepV-rel"/>
</dbReference>
<organism evidence="9 10">
    <name type="scientific">Bariatricus massiliensis</name>
    <dbReference type="NCBI Taxonomy" id="1745713"/>
    <lineage>
        <taxon>Bacteria</taxon>
        <taxon>Bacillati</taxon>
        <taxon>Bacillota</taxon>
        <taxon>Clostridia</taxon>
        <taxon>Lachnospirales</taxon>
        <taxon>Lachnospiraceae</taxon>
        <taxon>Bariatricus</taxon>
    </lineage>
</organism>
<dbReference type="Pfam" id="PF01546">
    <property type="entry name" value="Peptidase_M20"/>
    <property type="match status" value="1"/>
</dbReference>
<dbReference type="InterPro" id="IPR002933">
    <property type="entry name" value="Peptidase_M20"/>
</dbReference>
<dbReference type="Proteomes" id="UP001299546">
    <property type="component" value="Unassembled WGS sequence"/>
</dbReference>
<evidence type="ECO:0000256" key="2">
    <source>
        <dbReference type="ARBA" id="ARBA00006247"/>
    </source>
</evidence>
<comment type="cofactor">
    <cofactor evidence="1">
        <name>Zn(2+)</name>
        <dbReference type="ChEBI" id="CHEBI:29105"/>
    </cofactor>
</comment>
<evidence type="ECO:0000256" key="4">
    <source>
        <dbReference type="ARBA" id="ARBA00022723"/>
    </source>
</evidence>
<evidence type="ECO:0000256" key="1">
    <source>
        <dbReference type="ARBA" id="ARBA00001947"/>
    </source>
</evidence>
<dbReference type="PROSITE" id="PS00758">
    <property type="entry name" value="ARGE_DAPE_CPG2_1"/>
    <property type="match status" value="1"/>
</dbReference>
<comment type="similarity">
    <text evidence="2">Belongs to the peptidase M20A family.</text>
</comment>
<dbReference type="PANTHER" id="PTHR43808">
    <property type="entry name" value="ACETYLORNITHINE DEACETYLASE"/>
    <property type="match status" value="1"/>
</dbReference>
<evidence type="ECO:0000256" key="5">
    <source>
        <dbReference type="ARBA" id="ARBA00022801"/>
    </source>
</evidence>
<proteinExistence type="inferred from homology"/>
<evidence type="ECO:0000256" key="7">
    <source>
        <dbReference type="ARBA" id="ARBA00022997"/>
    </source>
</evidence>
<protein>
    <submittedName>
        <fullName evidence="9">Dipeptidase PepV</fullName>
        <ecNumber evidence="9">3.4.13.-</ecNumber>
    </submittedName>
</protein>
<evidence type="ECO:0000313" key="9">
    <source>
        <dbReference type="EMBL" id="MCB7386159.1"/>
    </source>
</evidence>
<dbReference type="Gene3D" id="3.40.630.10">
    <property type="entry name" value="Zn peptidases"/>
    <property type="match status" value="1"/>
</dbReference>
<dbReference type="NCBIfam" id="TIGR01887">
    <property type="entry name" value="dipeptidaselike"/>
    <property type="match status" value="1"/>
</dbReference>